<name>A0A3M0HZT2_9ACTN</name>
<proteinExistence type="predicted"/>
<dbReference type="InterPro" id="IPR036271">
    <property type="entry name" value="Tet_transcr_reg_TetR-rel_C_sf"/>
</dbReference>
<sequence>MARQERAVRTRRAVVEAAASVFAERGYAAATIAEILERAGVTKGALYFHFDSKEALARGVIEEQTTRDHRVPREPKLQEWVDTGMSLAHQIPRDVILQAGIRLSGDLQGRALFGSAWPAWIERSTALLAEARERGEVLPHVEPAQTAECFFGAWLGTQAFSEASSRWSDLSERVCVLYAHMLPAIATPAALVRLDTGPDRGARVVREAEAERARRAAPVTAEV</sequence>
<evidence type="ECO:0000256" key="2">
    <source>
        <dbReference type="ARBA" id="ARBA00023125"/>
    </source>
</evidence>
<dbReference type="NCBIfam" id="NF041196">
    <property type="entry name" value="ScbR_bind_reg"/>
    <property type="match status" value="1"/>
</dbReference>
<dbReference type="InterPro" id="IPR050109">
    <property type="entry name" value="HTH-type_TetR-like_transc_reg"/>
</dbReference>
<dbReference type="Gene3D" id="1.10.357.10">
    <property type="entry name" value="Tetracycline Repressor, domain 2"/>
    <property type="match status" value="1"/>
</dbReference>
<dbReference type="Pfam" id="PF00440">
    <property type="entry name" value="TetR_N"/>
    <property type="match status" value="1"/>
</dbReference>
<gene>
    <name evidence="5" type="ORF">CTZ28_31375</name>
</gene>
<keyword evidence="6" id="KW-1185">Reference proteome</keyword>
<dbReference type="InterPro" id="IPR009057">
    <property type="entry name" value="Homeodomain-like_sf"/>
</dbReference>
<dbReference type="OrthoDB" id="3237195at2"/>
<dbReference type="SUPFAM" id="SSF48498">
    <property type="entry name" value="Tetracyclin repressor-like, C-terminal domain"/>
    <property type="match status" value="1"/>
</dbReference>
<evidence type="ECO:0000259" key="4">
    <source>
        <dbReference type="Pfam" id="PF00440"/>
    </source>
</evidence>
<feature type="domain" description="HTH tetR-type" evidence="4">
    <location>
        <begin position="15"/>
        <end position="58"/>
    </location>
</feature>
<dbReference type="AlphaFoldDB" id="A0A3M0HZT2"/>
<dbReference type="InterPro" id="IPR001647">
    <property type="entry name" value="HTH_TetR"/>
</dbReference>
<evidence type="ECO:0000256" key="3">
    <source>
        <dbReference type="ARBA" id="ARBA00023163"/>
    </source>
</evidence>
<dbReference type="Proteomes" id="UP000270471">
    <property type="component" value="Unassembled WGS sequence"/>
</dbReference>
<evidence type="ECO:0000256" key="1">
    <source>
        <dbReference type="ARBA" id="ARBA00023015"/>
    </source>
</evidence>
<dbReference type="InterPro" id="IPR047923">
    <property type="entry name" value="ArpA-like"/>
</dbReference>
<dbReference type="SUPFAM" id="SSF46689">
    <property type="entry name" value="Homeodomain-like"/>
    <property type="match status" value="1"/>
</dbReference>
<evidence type="ECO:0000313" key="5">
    <source>
        <dbReference type="EMBL" id="RMB82084.1"/>
    </source>
</evidence>
<dbReference type="RefSeq" id="WP_121893136.1">
    <property type="nucleotide sequence ID" value="NZ_JBNJMA010000001.1"/>
</dbReference>
<keyword evidence="2" id="KW-0238">DNA-binding</keyword>
<reference evidence="5 6" key="1">
    <citation type="submission" date="2017-11" db="EMBL/GenBank/DDBJ databases">
        <title>Draft genome of actinobacteria isolated from guarana (Paullinia cupana (Mart.) Ducke.</title>
        <authorList>
            <person name="Siqueira K.A."/>
            <person name="Liotti R.G."/>
            <person name="Mendes T.A.O."/>
            <person name="Soares M.A."/>
        </authorList>
    </citation>
    <scope>NUCLEOTIDE SEQUENCE [LARGE SCALE GENOMIC DNA]</scope>
    <source>
        <strain evidence="5 6">193</strain>
    </source>
</reference>
<dbReference type="PRINTS" id="PR00455">
    <property type="entry name" value="HTHTETR"/>
</dbReference>
<dbReference type="PANTHER" id="PTHR30055">
    <property type="entry name" value="HTH-TYPE TRANSCRIPTIONAL REGULATOR RUTR"/>
    <property type="match status" value="1"/>
</dbReference>
<keyword evidence="1" id="KW-0805">Transcription regulation</keyword>
<protein>
    <submittedName>
        <fullName evidence="5">TetR family transcriptional regulator</fullName>
    </submittedName>
</protein>
<evidence type="ECO:0000313" key="6">
    <source>
        <dbReference type="Proteomes" id="UP000270471"/>
    </source>
</evidence>
<dbReference type="PANTHER" id="PTHR30055:SF234">
    <property type="entry name" value="HTH-TYPE TRANSCRIPTIONAL REGULATOR BETI"/>
    <property type="match status" value="1"/>
</dbReference>
<dbReference type="InterPro" id="IPR023772">
    <property type="entry name" value="DNA-bd_HTH_TetR-type_CS"/>
</dbReference>
<accession>A0A3M0HZT2</accession>
<dbReference type="EMBL" id="PENI01000025">
    <property type="protein sequence ID" value="RMB82084.1"/>
    <property type="molecule type" value="Genomic_DNA"/>
</dbReference>
<comment type="caution">
    <text evidence="5">The sequence shown here is derived from an EMBL/GenBank/DDBJ whole genome shotgun (WGS) entry which is preliminary data.</text>
</comment>
<dbReference type="GO" id="GO:0003700">
    <property type="term" value="F:DNA-binding transcription factor activity"/>
    <property type="evidence" value="ECO:0007669"/>
    <property type="project" value="TreeGrafter"/>
</dbReference>
<organism evidence="5 6">
    <name type="scientific">Streptomyces shenzhenensis</name>
    <dbReference type="NCBI Taxonomy" id="943815"/>
    <lineage>
        <taxon>Bacteria</taxon>
        <taxon>Bacillati</taxon>
        <taxon>Actinomycetota</taxon>
        <taxon>Actinomycetes</taxon>
        <taxon>Kitasatosporales</taxon>
        <taxon>Streptomycetaceae</taxon>
        <taxon>Streptomyces</taxon>
    </lineage>
</organism>
<dbReference type="PROSITE" id="PS01081">
    <property type="entry name" value="HTH_TETR_1"/>
    <property type="match status" value="1"/>
</dbReference>
<keyword evidence="3" id="KW-0804">Transcription</keyword>
<dbReference type="GO" id="GO:0000976">
    <property type="term" value="F:transcription cis-regulatory region binding"/>
    <property type="evidence" value="ECO:0007669"/>
    <property type="project" value="TreeGrafter"/>
</dbReference>